<accession>A0A401G530</accession>
<keyword evidence="4" id="KW-1185">Reference proteome</keyword>
<feature type="transmembrane region" description="Helical" evidence="2">
    <location>
        <begin position="30"/>
        <end position="51"/>
    </location>
</feature>
<dbReference type="OrthoDB" id="73901at2759"/>
<evidence type="ECO:0000313" key="3">
    <source>
        <dbReference type="EMBL" id="GBE77260.1"/>
    </source>
</evidence>
<sequence>MKMSDAWENHLHLSLLGEHVLFRHLQLDSAWTFILASILTVFICLTERLLTYGLSNRWDPSRSCRSGSRLRILVWRTCLYWVVTFDRLLYMLIAMTFNLGLIIITATSLSAGQFVIEYLNTPAAHPPDPENVKEPLLSDCYEPPTRRESYPPPVNTTGRPRSKSKPESIFIHPSESNIARADVAAMQLGLSGDTDIVKWNAYPDNGDAWQLGKGKDVARELLGRP</sequence>
<evidence type="ECO:0008006" key="5">
    <source>
        <dbReference type="Google" id="ProtNLM"/>
    </source>
</evidence>
<gene>
    <name evidence="3" type="ORF">SCP_0101330</name>
</gene>
<protein>
    <recommendedName>
        <fullName evidence="5">Copper transporter</fullName>
    </recommendedName>
</protein>
<keyword evidence="2" id="KW-0812">Transmembrane</keyword>
<evidence type="ECO:0000256" key="2">
    <source>
        <dbReference type="SAM" id="Phobius"/>
    </source>
</evidence>
<dbReference type="InParanoid" id="A0A401G530"/>
<keyword evidence="2" id="KW-0472">Membrane</keyword>
<feature type="region of interest" description="Disordered" evidence="1">
    <location>
        <begin position="143"/>
        <end position="167"/>
    </location>
</feature>
<evidence type="ECO:0000256" key="1">
    <source>
        <dbReference type="SAM" id="MobiDB-lite"/>
    </source>
</evidence>
<comment type="caution">
    <text evidence="3">The sequence shown here is derived from an EMBL/GenBank/DDBJ whole genome shotgun (WGS) entry which is preliminary data.</text>
</comment>
<proteinExistence type="predicted"/>
<evidence type="ECO:0000313" key="4">
    <source>
        <dbReference type="Proteomes" id="UP000287166"/>
    </source>
</evidence>
<dbReference type="EMBL" id="BFAD01000001">
    <property type="protein sequence ID" value="GBE77260.1"/>
    <property type="molecule type" value="Genomic_DNA"/>
</dbReference>
<reference evidence="3 4" key="1">
    <citation type="journal article" date="2018" name="Sci. Rep.">
        <title>Genome sequence of the cauliflower mushroom Sparassis crispa (Hanabiratake) and its association with beneficial usage.</title>
        <authorList>
            <person name="Kiyama R."/>
            <person name="Furutani Y."/>
            <person name="Kawaguchi K."/>
            <person name="Nakanishi T."/>
        </authorList>
    </citation>
    <scope>NUCLEOTIDE SEQUENCE [LARGE SCALE GENOMIC DNA]</scope>
</reference>
<dbReference type="RefSeq" id="XP_027608173.1">
    <property type="nucleotide sequence ID" value="XM_027752372.1"/>
</dbReference>
<name>A0A401G530_9APHY</name>
<keyword evidence="2" id="KW-1133">Transmembrane helix</keyword>
<dbReference type="GeneID" id="38774177"/>
<organism evidence="3 4">
    <name type="scientific">Sparassis crispa</name>
    <dbReference type="NCBI Taxonomy" id="139825"/>
    <lineage>
        <taxon>Eukaryota</taxon>
        <taxon>Fungi</taxon>
        <taxon>Dikarya</taxon>
        <taxon>Basidiomycota</taxon>
        <taxon>Agaricomycotina</taxon>
        <taxon>Agaricomycetes</taxon>
        <taxon>Polyporales</taxon>
        <taxon>Sparassidaceae</taxon>
        <taxon>Sparassis</taxon>
    </lineage>
</organism>
<dbReference type="AlphaFoldDB" id="A0A401G530"/>
<feature type="transmembrane region" description="Helical" evidence="2">
    <location>
        <begin position="99"/>
        <end position="119"/>
    </location>
</feature>
<dbReference type="Proteomes" id="UP000287166">
    <property type="component" value="Unassembled WGS sequence"/>
</dbReference>